<comment type="caution">
    <text evidence="1">The sequence shown here is derived from an EMBL/GenBank/DDBJ whole genome shotgun (WGS) entry which is preliminary data.</text>
</comment>
<protein>
    <recommendedName>
        <fullName evidence="3">Phage protein</fullName>
    </recommendedName>
</protein>
<sequence length="65" mass="7530">MAQKYDVVVKTNMKDKVKSLTFNNKVTENQEIINDIYNLLKKHDLSFSGLPVPATEVFKEEKENN</sequence>
<evidence type="ECO:0000313" key="2">
    <source>
        <dbReference type="Proteomes" id="UP000538955"/>
    </source>
</evidence>
<dbReference type="EMBL" id="JABBMI010000055">
    <property type="protein sequence ID" value="NMK54028.1"/>
    <property type="molecule type" value="Genomic_DNA"/>
</dbReference>
<organism evidence="1 2">
    <name type="scientific">Staphylococcus capitis</name>
    <dbReference type="NCBI Taxonomy" id="29388"/>
    <lineage>
        <taxon>Bacteria</taxon>
        <taxon>Bacillati</taxon>
        <taxon>Bacillota</taxon>
        <taxon>Bacilli</taxon>
        <taxon>Bacillales</taxon>
        <taxon>Staphylococcaceae</taxon>
        <taxon>Staphylococcus</taxon>
    </lineage>
</organism>
<name>A0ABX1SRM5_STACP</name>
<proteinExistence type="predicted"/>
<accession>A0ABX1SRM5</accession>
<evidence type="ECO:0008006" key="3">
    <source>
        <dbReference type="Google" id="ProtNLM"/>
    </source>
</evidence>
<dbReference type="RefSeq" id="WP_168992990.1">
    <property type="nucleotide sequence ID" value="NZ_JABBMI010000055.1"/>
</dbReference>
<gene>
    <name evidence="1" type="ORF">HHM24_04575</name>
</gene>
<evidence type="ECO:0000313" key="1">
    <source>
        <dbReference type="EMBL" id="NMK54028.1"/>
    </source>
</evidence>
<dbReference type="Proteomes" id="UP000538955">
    <property type="component" value="Unassembled WGS sequence"/>
</dbReference>
<keyword evidence="2" id="KW-1185">Reference proteome</keyword>
<reference evidence="1 2" key="1">
    <citation type="submission" date="2020-04" db="EMBL/GenBank/DDBJ databases">
        <title>The Epidemiology and Molecular Characteristics of Linezolid-Resistant Staphylococcus capitis in Huashan Hospital, Shanghai.</title>
        <authorList>
            <person name="Ding L."/>
            <person name="Li P."/>
            <person name="Yang Y."/>
            <person name="Lin D."/>
            <person name="Xu X."/>
        </authorList>
    </citation>
    <scope>NUCLEOTIDE SEQUENCE [LARGE SCALE GENOMIC DNA]</scope>
    <source>
        <strain evidence="1 2">17-84</strain>
    </source>
</reference>